<gene>
    <name evidence="2" type="ORF">CHIRRI_LOCUS803</name>
</gene>
<protein>
    <submittedName>
        <fullName evidence="2">Uncharacterized protein</fullName>
    </submittedName>
</protein>
<organism evidence="2 3">
    <name type="scientific">Chironomus riparius</name>
    <dbReference type="NCBI Taxonomy" id="315576"/>
    <lineage>
        <taxon>Eukaryota</taxon>
        <taxon>Metazoa</taxon>
        <taxon>Ecdysozoa</taxon>
        <taxon>Arthropoda</taxon>
        <taxon>Hexapoda</taxon>
        <taxon>Insecta</taxon>
        <taxon>Pterygota</taxon>
        <taxon>Neoptera</taxon>
        <taxon>Endopterygota</taxon>
        <taxon>Diptera</taxon>
        <taxon>Nematocera</taxon>
        <taxon>Chironomoidea</taxon>
        <taxon>Chironomidae</taxon>
        <taxon>Chironominae</taxon>
        <taxon>Chironomus</taxon>
    </lineage>
</organism>
<dbReference type="OrthoDB" id="7790260at2759"/>
<dbReference type="EMBL" id="OU895877">
    <property type="protein sequence ID" value="CAG9797816.1"/>
    <property type="molecule type" value="Genomic_DNA"/>
</dbReference>
<dbReference type="Proteomes" id="UP001153620">
    <property type="component" value="Chromosome 1"/>
</dbReference>
<keyword evidence="1" id="KW-0812">Transmembrane</keyword>
<evidence type="ECO:0000256" key="1">
    <source>
        <dbReference type="SAM" id="Phobius"/>
    </source>
</evidence>
<accession>A0A9N9RH28</accession>
<evidence type="ECO:0000313" key="3">
    <source>
        <dbReference type="Proteomes" id="UP001153620"/>
    </source>
</evidence>
<keyword evidence="3" id="KW-1185">Reference proteome</keyword>
<evidence type="ECO:0000313" key="2">
    <source>
        <dbReference type="EMBL" id="CAG9797816.1"/>
    </source>
</evidence>
<reference evidence="2" key="2">
    <citation type="submission" date="2022-10" db="EMBL/GenBank/DDBJ databases">
        <authorList>
            <consortium name="ENA_rothamsted_submissions"/>
            <consortium name="culmorum"/>
            <person name="King R."/>
        </authorList>
    </citation>
    <scope>NUCLEOTIDE SEQUENCE</scope>
</reference>
<keyword evidence="1" id="KW-0472">Membrane</keyword>
<proteinExistence type="predicted"/>
<sequence length="91" mass="10572">MIIYLYLLWIACFITLVVYILHKMFYKTKASTSRSNSTTVTSNGDGIRSQQFYIYAIDRPDANSPPPAHLDLPPKYEDVVKDPKYLRREVL</sequence>
<reference evidence="2" key="1">
    <citation type="submission" date="2022-01" db="EMBL/GenBank/DDBJ databases">
        <authorList>
            <person name="King R."/>
        </authorList>
    </citation>
    <scope>NUCLEOTIDE SEQUENCE</scope>
</reference>
<feature type="transmembrane region" description="Helical" evidence="1">
    <location>
        <begin position="6"/>
        <end position="26"/>
    </location>
</feature>
<keyword evidence="1" id="KW-1133">Transmembrane helix</keyword>
<dbReference type="AlphaFoldDB" id="A0A9N9RH28"/>
<name>A0A9N9RH28_9DIPT</name>